<reference evidence="1" key="1">
    <citation type="submission" date="2020-06" db="EMBL/GenBank/DDBJ databases">
        <authorList>
            <person name="Li T."/>
            <person name="Hu X."/>
            <person name="Zhang T."/>
            <person name="Song X."/>
            <person name="Zhang H."/>
            <person name="Dai N."/>
            <person name="Sheng W."/>
            <person name="Hou X."/>
            <person name="Wei L."/>
        </authorList>
    </citation>
    <scope>NUCLEOTIDE SEQUENCE</scope>
    <source>
        <strain evidence="1">G02</strain>
        <tissue evidence="1">Leaf</tissue>
    </source>
</reference>
<reference evidence="1" key="2">
    <citation type="journal article" date="2024" name="Plant">
        <title>Genomic evolution and insights into agronomic trait innovations of Sesamum species.</title>
        <authorList>
            <person name="Miao H."/>
            <person name="Wang L."/>
            <person name="Qu L."/>
            <person name="Liu H."/>
            <person name="Sun Y."/>
            <person name="Le M."/>
            <person name="Wang Q."/>
            <person name="Wei S."/>
            <person name="Zheng Y."/>
            <person name="Lin W."/>
            <person name="Duan Y."/>
            <person name="Cao H."/>
            <person name="Xiong S."/>
            <person name="Wang X."/>
            <person name="Wei L."/>
            <person name="Li C."/>
            <person name="Ma Q."/>
            <person name="Ju M."/>
            <person name="Zhao R."/>
            <person name="Li G."/>
            <person name="Mu C."/>
            <person name="Tian Q."/>
            <person name="Mei H."/>
            <person name="Zhang T."/>
            <person name="Gao T."/>
            <person name="Zhang H."/>
        </authorList>
    </citation>
    <scope>NUCLEOTIDE SEQUENCE</scope>
    <source>
        <strain evidence="1">G02</strain>
    </source>
</reference>
<sequence>MLGHQPSLTWLGILVAQELVIRGCHWKIGEVYEFRIWYNRWLPQPMAFKPTTVSELIVEDNNWWKVGLIK</sequence>
<gene>
    <name evidence="1" type="ORF">Sradi_1335700</name>
</gene>
<protein>
    <submittedName>
        <fullName evidence="1">Uncharacterized protein</fullName>
    </submittedName>
</protein>
<comment type="caution">
    <text evidence="1">The sequence shown here is derived from an EMBL/GenBank/DDBJ whole genome shotgun (WGS) entry which is preliminary data.</text>
</comment>
<name>A0AAW2US32_SESRA</name>
<proteinExistence type="predicted"/>
<accession>A0AAW2US32</accession>
<dbReference type="EMBL" id="JACGWJ010000005">
    <property type="protein sequence ID" value="KAL0419222.1"/>
    <property type="molecule type" value="Genomic_DNA"/>
</dbReference>
<dbReference type="AlphaFoldDB" id="A0AAW2US32"/>
<evidence type="ECO:0000313" key="1">
    <source>
        <dbReference type="EMBL" id="KAL0419222.1"/>
    </source>
</evidence>
<organism evidence="1">
    <name type="scientific">Sesamum radiatum</name>
    <name type="common">Black benniseed</name>
    <dbReference type="NCBI Taxonomy" id="300843"/>
    <lineage>
        <taxon>Eukaryota</taxon>
        <taxon>Viridiplantae</taxon>
        <taxon>Streptophyta</taxon>
        <taxon>Embryophyta</taxon>
        <taxon>Tracheophyta</taxon>
        <taxon>Spermatophyta</taxon>
        <taxon>Magnoliopsida</taxon>
        <taxon>eudicotyledons</taxon>
        <taxon>Gunneridae</taxon>
        <taxon>Pentapetalae</taxon>
        <taxon>asterids</taxon>
        <taxon>lamiids</taxon>
        <taxon>Lamiales</taxon>
        <taxon>Pedaliaceae</taxon>
        <taxon>Sesamum</taxon>
    </lineage>
</organism>